<dbReference type="PROSITE" id="PS00463">
    <property type="entry name" value="ZN2_CY6_FUNGAL_1"/>
    <property type="match status" value="1"/>
</dbReference>
<dbReference type="GO" id="GO:0006351">
    <property type="term" value="P:DNA-templated transcription"/>
    <property type="evidence" value="ECO:0007669"/>
    <property type="project" value="InterPro"/>
</dbReference>
<dbReference type="InterPro" id="IPR007219">
    <property type="entry name" value="XnlR_reg_dom"/>
</dbReference>
<dbReference type="OrthoDB" id="10067394at2759"/>
<keyword evidence="1" id="KW-0479">Metal-binding</keyword>
<name>A0A9P9E2N5_9HYPO</name>
<proteinExistence type="predicted"/>
<evidence type="ECO:0000259" key="4">
    <source>
        <dbReference type="PROSITE" id="PS50048"/>
    </source>
</evidence>
<evidence type="ECO:0000256" key="2">
    <source>
        <dbReference type="ARBA" id="ARBA00023242"/>
    </source>
</evidence>
<dbReference type="SMART" id="SM00066">
    <property type="entry name" value="GAL4"/>
    <property type="match status" value="1"/>
</dbReference>
<dbReference type="GO" id="GO:0000981">
    <property type="term" value="F:DNA-binding transcription factor activity, RNA polymerase II-specific"/>
    <property type="evidence" value="ECO:0007669"/>
    <property type="project" value="InterPro"/>
</dbReference>
<dbReference type="Pfam" id="PF00172">
    <property type="entry name" value="Zn_clus"/>
    <property type="match status" value="1"/>
</dbReference>
<evidence type="ECO:0000256" key="3">
    <source>
        <dbReference type="SAM" id="MobiDB-lite"/>
    </source>
</evidence>
<gene>
    <name evidence="5" type="ORF">B0J13DRAFT_453393</name>
</gene>
<dbReference type="PANTHER" id="PTHR47431:SF4">
    <property type="entry name" value="ZN(II)2CYS6 TRANSCRIPTION FACTOR (EUROFUNG)"/>
    <property type="match status" value="1"/>
</dbReference>
<feature type="region of interest" description="Disordered" evidence="3">
    <location>
        <begin position="1"/>
        <end position="40"/>
    </location>
</feature>
<dbReference type="PROSITE" id="PS50048">
    <property type="entry name" value="ZN2_CY6_FUNGAL_2"/>
    <property type="match status" value="1"/>
</dbReference>
<keyword evidence="6" id="KW-1185">Reference proteome</keyword>
<evidence type="ECO:0000256" key="1">
    <source>
        <dbReference type="ARBA" id="ARBA00022723"/>
    </source>
</evidence>
<accession>A0A9P9E2N5</accession>
<feature type="compositionally biased region" description="Polar residues" evidence="3">
    <location>
        <begin position="1"/>
        <end position="10"/>
    </location>
</feature>
<sequence length="589" mass="65963">MAVTNDSQVVENGDGAREPDQAQTEIGRRNLSVDRENRHEQRNLKGRVSIACTICRAQHLRCDAALPTCSRCRSLNKKCIYTNIRRSRRKQVNQEEAMIMDSGSTEEVIEETLFNNNAPTLAETYDVEFSYPIAMESLQQNAPGISNAVTSAAIDGFYSYFFKGHPFVLPKPHLICQFDRDSTSVANLIPIMTLIGSLYIHNGRSETCRKDVEQAIQKQLPSDGFTVQALMLFALTLEWSDESERATSVLQRAKAIASIIRLSSRSFASEHGQGNPALEESWRRTWWELYVVDGLFAGIRHWPAFSLWTEGVEVDLPKEEDSYTESVFLSPQTLRDYDNRGFEDVEVSFSSYTYLIDAIRILGTVLGAGDIVSGSALSLVKNAEANIMSWYLHLPQSKRDPVRADGTVDEVLFRAHMVINTAATHLHRPRSMLHYSTMELLCSKYAPPLPAEVLSPEENHHDRHTHKAIHAAKTFVDLLTVPTSPITHSPFVMCMGSMAMATHMSGCEYLLRGPEYLYARDRVRMFLGILKAFKSIWPQASKWSSEISLMAKAVFESRDVNGELMVSTEYGTTDGSLGLILADAVSDAN</sequence>
<comment type="caution">
    <text evidence="5">The sequence shown here is derived from an EMBL/GenBank/DDBJ whole genome shotgun (WGS) entry which is preliminary data.</text>
</comment>
<dbReference type="SUPFAM" id="SSF57701">
    <property type="entry name" value="Zn2/Cys6 DNA-binding domain"/>
    <property type="match status" value="1"/>
</dbReference>
<dbReference type="InterPro" id="IPR036864">
    <property type="entry name" value="Zn2-C6_fun-type_DNA-bd_sf"/>
</dbReference>
<organism evidence="5 6">
    <name type="scientific">Dactylonectria estremocensis</name>
    <dbReference type="NCBI Taxonomy" id="1079267"/>
    <lineage>
        <taxon>Eukaryota</taxon>
        <taxon>Fungi</taxon>
        <taxon>Dikarya</taxon>
        <taxon>Ascomycota</taxon>
        <taxon>Pezizomycotina</taxon>
        <taxon>Sordariomycetes</taxon>
        <taxon>Hypocreomycetidae</taxon>
        <taxon>Hypocreales</taxon>
        <taxon>Nectriaceae</taxon>
        <taxon>Dactylonectria</taxon>
    </lineage>
</organism>
<protein>
    <submittedName>
        <fullName evidence="5">C6 zinc finger domain-containing protein</fullName>
    </submittedName>
</protein>
<dbReference type="InterPro" id="IPR001138">
    <property type="entry name" value="Zn2Cys6_DnaBD"/>
</dbReference>
<dbReference type="Gene3D" id="4.10.240.10">
    <property type="entry name" value="Zn(2)-C6 fungal-type DNA-binding domain"/>
    <property type="match status" value="1"/>
</dbReference>
<keyword evidence="2" id="KW-0539">Nucleus</keyword>
<dbReference type="PANTHER" id="PTHR47431">
    <property type="entry name" value="ZN(II)2CYS6 TRANSCRIPTION FACTOR (EUROFUNG)-RELATED"/>
    <property type="match status" value="1"/>
</dbReference>
<dbReference type="GO" id="GO:0003677">
    <property type="term" value="F:DNA binding"/>
    <property type="evidence" value="ECO:0007669"/>
    <property type="project" value="InterPro"/>
</dbReference>
<feature type="compositionally biased region" description="Basic and acidic residues" evidence="3">
    <location>
        <begin position="14"/>
        <end position="40"/>
    </location>
</feature>
<dbReference type="CDD" id="cd00067">
    <property type="entry name" value="GAL4"/>
    <property type="match status" value="1"/>
</dbReference>
<dbReference type="Pfam" id="PF04082">
    <property type="entry name" value="Fungal_trans"/>
    <property type="match status" value="1"/>
</dbReference>
<dbReference type="AlphaFoldDB" id="A0A9P9E2N5"/>
<evidence type="ECO:0000313" key="6">
    <source>
        <dbReference type="Proteomes" id="UP000717696"/>
    </source>
</evidence>
<feature type="domain" description="Zn(2)-C6 fungal-type" evidence="4">
    <location>
        <begin position="51"/>
        <end position="81"/>
    </location>
</feature>
<dbReference type="CDD" id="cd12148">
    <property type="entry name" value="fungal_TF_MHR"/>
    <property type="match status" value="1"/>
</dbReference>
<evidence type="ECO:0000313" key="5">
    <source>
        <dbReference type="EMBL" id="KAH7129554.1"/>
    </source>
</evidence>
<reference evidence="5" key="1">
    <citation type="journal article" date="2021" name="Nat. Commun.">
        <title>Genetic determinants of endophytism in the Arabidopsis root mycobiome.</title>
        <authorList>
            <person name="Mesny F."/>
            <person name="Miyauchi S."/>
            <person name="Thiergart T."/>
            <person name="Pickel B."/>
            <person name="Atanasova L."/>
            <person name="Karlsson M."/>
            <person name="Huettel B."/>
            <person name="Barry K.W."/>
            <person name="Haridas S."/>
            <person name="Chen C."/>
            <person name="Bauer D."/>
            <person name="Andreopoulos W."/>
            <person name="Pangilinan J."/>
            <person name="LaButti K."/>
            <person name="Riley R."/>
            <person name="Lipzen A."/>
            <person name="Clum A."/>
            <person name="Drula E."/>
            <person name="Henrissat B."/>
            <person name="Kohler A."/>
            <person name="Grigoriev I.V."/>
            <person name="Martin F.M."/>
            <person name="Hacquard S."/>
        </authorList>
    </citation>
    <scope>NUCLEOTIDE SEQUENCE</scope>
    <source>
        <strain evidence="5">MPI-CAGE-AT-0021</strain>
    </source>
</reference>
<dbReference type="GO" id="GO:0008270">
    <property type="term" value="F:zinc ion binding"/>
    <property type="evidence" value="ECO:0007669"/>
    <property type="project" value="InterPro"/>
</dbReference>
<dbReference type="Proteomes" id="UP000717696">
    <property type="component" value="Unassembled WGS sequence"/>
</dbReference>
<dbReference type="EMBL" id="JAGMUU010000021">
    <property type="protein sequence ID" value="KAH7129554.1"/>
    <property type="molecule type" value="Genomic_DNA"/>
</dbReference>